<evidence type="ECO:0000256" key="1">
    <source>
        <dbReference type="ARBA" id="ARBA00022857"/>
    </source>
</evidence>
<evidence type="ECO:0000256" key="2">
    <source>
        <dbReference type="ARBA" id="ARBA00023002"/>
    </source>
</evidence>
<dbReference type="InterPro" id="IPR050523">
    <property type="entry name" value="AKR_Detox_Biosynth"/>
</dbReference>
<evidence type="ECO:0000256" key="4">
    <source>
        <dbReference type="ARBA" id="ARBA00070119"/>
    </source>
</evidence>
<dbReference type="PRINTS" id="PR00069">
    <property type="entry name" value="ALDKETRDTASE"/>
</dbReference>
<dbReference type="CDD" id="cd19094">
    <property type="entry name" value="AKR_Tas-like"/>
    <property type="match status" value="1"/>
</dbReference>
<dbReference type="PANTHER" id="PTHR43364">
    <property type="entry name" value="NADH-SPECIFIC METHYLGLYOXAL REDUCTASE-RELATED"/>
    <property type="match status" value="1"/>
</dbReference>
<name>A0A7V7GU87_9GAMM</name>
<evidence type="ECO:0000256" key="3">
    <source>
        <dbReference type="ARBA" id="ARBA00038157"/>
    </source>
</evidence>
<comment type="caution">
    <text evidence="6">The sequence shown here is derived from an EMBL/GenBank/DDBJ whole genome shotgun (WGS) entry which is preliminary data.</text>
</comment>
<evidence type="ECO:0000313" key="7">
    <source>
        <dbReference type="Proteomes" id="UP000463138"/>
    </source>
</evidence>
<dbReference type="EMBL" id="QOVF01000002">
    <property type="protein sequence ID" value="KAA0694992.1"/>
    <property type="molecule type" value="Genomic_DNA"/>
</dbReference>
<dbReference type="PANTHER" id="PTHR43364:SF4">
    <property type="entry name" value="NAD(P)-LINKED OXIDOREDUCTASE SUPERFAMILY PROTEIN"/>
    <property type="match status" value="1"/>
</dbReference>
<feature type="domain" description="NADP-dependent oxidoreductase" evidence="5">
    <location>
        <begin position="16"/>
        <end position="337"/>
    </location>
</feature>
<dbReference type="Pfam" id="PF00248">
    <property type="entry name" value="Aldo_ket_red"/>
    <property type="match status" value="1"/>
</dbReference>
<dbReference type="GO" id="GO:0016491">
    <property type="term" value="F:oxidoreductase activity"/>
    <property type="evidence" value="ECO:0007669"/>
    <property type="project" value="UniProtKB-KW"/>
</dbReference>
<dbReference type="NCBIfam" id="NF007912">
    <property type="entry name" value="PRK10625.1"/>
    <property type="match status" value="1"/>
</dbReference>
<gene>
    <name evidence="6" type="ORF">DT594_08990</name>
</gene>
<dbReference type="InterPro" id="IPR023210">
    <property type="entry name" value="NADP_OxRdtase_dom"/>
</dbReference>
<dbReference type="InterPro" id="IPR036812">
    <property type="entry name" value="NAD(P)_OxRdtase_dom_sf"/>
</dbReference>
<dbReference type="Gene3D" id="3.20.20.100">
    <property type="entry name" value="NADP-dependent oxidoreductase domain"/>
    <property type="match status" value="1"/>
</dbReference>
<dbReference type="OrthoDB" id="9772407at2"/>
<reference evidence="6 7" key="1">
    <citation type="submission" date="2018-07" db="EMBL/GenBank/DDBJ databases">
        <title>Pseudomonas laoshanensis sp. nov., isolated from soil.</title>
        <authorList>
            <person name="Sun J."/>
            <person name="Yu L."/>
            <person name="Wang M."/>
            <person name="Zhang C."/>
        </authorList>
    </citation>
    <scope>NUCLEOTIDE SEQUENCE [LARGE SCALE GENOMIC DNA]</scope>
    <source>
        <strain evidence="6 7">Y22</strain>
    </source>
</reference>
<keyword evidence="1" id="KW-0521">NADP</keyword>
<comment type="similarity">
    <text evidence="3">Belongs to the aldo/keto reductase family. Aldo/keto reductase 2 subfamily.</text>
</comment>
<keyword evidence="7" id="KW-1185">Reference proteome</keyword>
<evidence type="ECO:0000313" key="6">
    <source>
        <dbReference type="EMBL" id="KAA0694992.1"/>
    </source>
</evidence>
<dbReference type="FunFam" id="3.20.20.100:FF:000005">
    <property type="entry name" value="NADP(H)-dependent aldo-keto reductase"/>
    <property type="match status" value="1"/>
</dbReference>
<evidence type="ECO:0000259" key="5">
    <source>
        <dbReference type="Pfam" id="PF00248"/>
    </source>
</evidence>
<dbReference type="Proteomes" id="UP000463138">
    <property type="component" value="Unassembled WGS sequence"/>
</dbReference>
<keyword evidence="2" id="KW-0560">Oxidoreductase</keyword>
<sequence>MQYRPLGRSKLKVSALCLGSMTWGEQNTQKEAFAQIDRAKDAGVNFIDAAEMYPVPPVAATYGETERIIGNFFAERGTREDWILASKVAGPGDWLPHIRDGKTRFTREHLTAALDASLKRLQTDYIDLYQLHWPDRSTNFFGKLGYRHDPDELITPVEDTLEVLDDMVKAGKIRHIGLSNETPWGVSRFLHLAESRGWPRIASIQNPYNLLNRSYEIGLAEMSLREQTGLLAYSPLAFGTLTGKYLNGLQPEKGRLTLFSRFSRYTNPQAQKACARYVQLAREHGMDPAQMALAFVTRQPFVTSNIIGATNMDQLNRNLSSVNMGLTDAILEAIADIHQSQPNPAP</sequence>
<protein>
    <recommendedName>
        <fullName evidence="4">Protein tas</fullName>
    </recommendedName>
</protein>
<dbReference type="SUPFAM" id="SSF51430">
    <property type="entry name" value="NAD(P)-linked oxidoreductase"/>
    <property type="match status" value="1"/>
</dbReference>
<organism evidence="6 7">
    <name type="scientific">Halopseudomonas laoshanensis</name>
    <dbReference type="NCBI Taxonomy" id="2268758"/>
    <lineage>
        <taxon>Bacteria</taxon>
        <taxon>Pseudomonadati</taxon>
        <taxon>Pseudomonadota</taxon>
        <taxon>Gammaproteobacteria</taxon>
        <taxon>Pseudomonadales</taxon>
        <taxon>Pseudomonadaceae</taxon>
        <taxon>Halopseudomonas</taxon>
    </lineage>
</organism>
<dbReference type="AlphaFoldDB" id="A0A7V7GU87"/>
<dbReference type="InterPro" id="IPR020471">
    <property type="entry name" value="AKR"/>
</dbReference>
<proteinExistence type="inferred from homology"/>
<accession>A0A7V7GU87</accession>
<dbReference type="RefSeq" id="WP_096345199.1">
    <property type="nucleotide sequence ID" value="NZ_QOVF01000002.1"/>
</dbReference>